<keyword evidence="3" id="KW-1185">Reference proteome</keyword>
<gene>
    <name evidence="2" type="ORF">H7J73_10815</name>
</gene>
<protein>
    <recommendedName>
        <fullName evidence="4">Tape measure protein</fullName>
    </recommendedName>
</protein>
<feature type="region of interest" description="Disordered" evidence="1">
    <location>
        <begin position="564"/>
        <end position="646"/>
    </location>
</feature>
<sequence>MSGSGGVKLRMFADDSQQSANQESTEGIPAIAIHLDVLLRLQDRQLRSDTDKLERDLKSDFERIGTNAGAAQGKAHGDAYARTLSPRLKKATKDAADAADLIAVKEADLFAARTTSEGISRRYAQTESELAQRRRENVRDIGAETKLENDLMKARIASANVLKQVAKIEADRNSASRKLGDAQRTVQDLTPAVSGVESLGTALSGLSKFAMPGAVLALAPALVQVVGVATAASQAIWLLPAAAGAAGAAFGTIALATHGFSDAIDSMSDPKKFAAALNNLSPNAQKAAITLKSLVAGPIKDLREATQDSFFAGIGPELQKLSTTLLPSVQGMTTTIAGVFNQMFQGIGNQLMTPETGAALSQTMSNIGAAFQAAAPAAQSMTRAITDIMAVGSSALAPLATSISNAASEFARFIQSASASGQLQSWLAGGISAFQQLSGVAGNFISAFGKLAPIGEESLPAIVDALNTVAEMLPTIASVATNAGNGFETWAGPLQLVKVIFDGLDTQVGRVATQIPAATNPLRVISNIANSIRWLLDPNYRDSQSPEALAQQKLDDALTRAGMQLPGAAPGAATGPGNPAADRWLTADNAAHPPSANGLPAGTYRRRDGSIGYAPTPSMQDAIPTSLGGPNGSYNPSGGGSASERDKIRAGLNPADYLPAGMPTAAPGGGGLLANVPSGHYVDPGGTFDLSQGLADCSSAVGDLVKEMDGLPMGGADRLNTGNAATWLPAHGFLPNNTGANIPGAMNVGYDPAHMQATLPDGTPFNWGSDVAAANRGIGGTGAFDPAFTSHYYRPGGSTYGAPGYVDQSAVTEARQDVWKSGYNLQQSRMDEAVLGKDPTATGLEKSAAHEKVIEDGWAYQKALDKLSEAQQGTWKKLSDSANQYSNGMQQIGATLDSDFGVSKGLPGIFENLTKMLGGLAMAPVVGALSGVTAAYGTAGPGSGLLGMLAPRTNANGQQMPNILGQYPDAKDGQPGARPAGIAPSDTVPAMLTPGEFVVPKGPAQHFGPELEQIRGYDKGGRVVGDVNSAPKPAATRPAAPAPGMPGGPPIAPMAPPGAPGGIGGPGGPPGGPLPGPADQKAGGTATRDTAQRGITQGEGLPASDGIGFSGGIIGAAESAAASGAGAFPGGAAAAAGAQIGIDEINRAIGFGAQAAGIGVEGLMQTFLPVESELADPMRGWFGKILGGVAGIRPAAKNVAGGLTDKILGKGPDKGQDPLTAQQVADNSTTQNNNQSSVTNHNTIDYHASAAQSQDANFAAFSEHVANQNAMPGQR</sequence>
<feature type="compositionally biased region" description="Low complexity" evidence="1">
    <location>
        <begin position="566"/>
        <end position="581"/>
    </location>
</feature>
<organism evidence="2 3">
    <name type="scientific">Mycolicibacterium komossense</name>
    <dbReference type="NCBI Taxonomy" id="1779"/>
    <lineage>
        <taxon>Bacteria</taxon>
        <taxon>Bacillati</taxon>
        <taxon>Actinomycetota</taxon>
        <taxon>Actinomycetes</taxon>
        <taxon>Mycobacteriales</taxon>
        <taxon>Mycobacteriaceae</taxon>
        <taxon>Mycolicibacterium</taxon>
    </lineage>
</organism>
<feature type="compositionally biased region" description="Low complexity" evidence="1">
    <location>
        <begin position="626"/>
        <end position="636"/>
    </location>
</feature>
<feature type="compositionally biased region" description="Low complexity" evidence="1">
    <location>
        <begin position="1030"/>
        <end position="1039"/>
    </location>
</feature>
<dbReference type="RefSeq" id="WP_264067384.1">
    <property type="nucleotide sequence ID" value="NZ_JACKTY010000025.1"/>
</dbReference>
<comment type="caution">
    <text evidence="2">The sequence shown here is derived from an EMBL/GenBank/DDBJ whole genome shotgun (WGS) entry which is preliminary data.</text>
</comment>
<name>A0ABT3CAL0_9MYCO</name>
<evidence type="ECO:0000313" key="2">
    <source>
        <dbReference type="EMBL" id="MCV7226522.1"/>
    </source>
</evidence>
<evidence type="ECO:0000256" key="1">
    <source>
        <dbReference type="SAM" id="MobiDB-lite"/>
    </source>
</evidence>
<evidence type="ECO:0008006" key="4">
    <source>
        <dbReference type="Google" id="ProtNLM"/>
    </source>
</evidence>
<proteinExistence type="predicted"/>
<accession>A0ABT3CAL0</accession>
<feature type="region of interest" description="Disordered" evidence="1">
    <location>
        <begin position="1225"/>
        <end position="1249"/>
    </location>
</feature>
<feature type="region of interest" description="Disordered" evidence="1">
    <location>
        <begin position="1013"/>
        <end position="1090"/>
    </location>
</feature>
<reference evidence="2 3" key="1">
    <citation type="journal article" date="2022" name="BMC Genomics">
        <title>Comparative genome analysis of mycobacteria focusing on tRNA and non-coding RNA.</title>
        <authorList>
            <person name="Behra P.R.K."/>
            <person name="Pettersson B.M.F."/>
            <person name="Ramesh M."/>
            <person name="Das S."/>
            <person name="Dasgupta S."/>
            <person name="Kirsebom L.A."/>
        </authorList>
    </citation>
    <scope>NUCLEOTIDE SEQUENCE [LARGE SCALE GENOMIC DNA]</scope>
    <source>
        <strain evidence="2 3">DSM 44078</strain>
    </source>
</reference>
<evidence type="ECO:0000313" key="3">
    <source>
        <dbReference type="Proteomes" id="UP001526201"/>
    </source>
</evidence>
<feature type="compositionally biased region" description="Low complexity" evidence="1">
    <location>
        <begin position="1227"/>
        <end position="1243"/>
    </location>
</feature>
<dbReference type="EMBL" id="JACKTY010000025">
    <property type="protein sequence ID" value="MCV7226522.1"/>
    <property type="molecule type" value="Genomic_DNA"/>
</dbReference>
<feature type="compositionally biased region" description="Pro residues" evidence="1">
    <location>
        <begin position="1040"/>
        <end position="1059"/>
    </location>
</feature>
<dbReference type="Proteomes" id="UP001526201">
    <property type="component" value="Unassembled WGS sequence"/>
</dbReference>
<feature type="compositionally biased region" description="Pro residues" evidence="1">
    <location>
        <begin position="1067"/>
        <end position="1076"/>
    </location>
</feature>